<protein>
    <submittedName>
        <fullName evidence="1">Uncharacterized protein</fullName>
    </submittedName>
</protein>
<keyword evidence="2" id="KW-1185">Reference proteome</keyword>
<gene>
    <name evidence="1" type="ORF">SAMN05660964_02599</name>
</gene>
<dbReference type="Pfam" id="PF21651">
    <property type="entry name" value="DUF6858"/>
    <property type="match status" value="1"/>
</dbReference>
<dbReference type="Proteomes" id="UP000199397">
    <property type="component" value="Unassembled WGS sequence"/>
</dbReference>
<dbReference type="InterPro" id="IPR049204">
    <property type="entry name" value="DUF6858"/>
</dbReference>
<evidence type="ECO:0000313" key="2">
    <source>
        <dbReference type="Proteomes" id="UP000199397"/>
    </source>
</evidence>
<accession>A0A1H4EH22</accession>
<dbReference type="RefSeq" id="WP_093069283.1">
    <property type="nucleotide sequence ID" value="NZ_FNQP01000015.1"/>
</dbReference>
<dbReference type="AlphaFoldDB" id="A0A1H4EH22"/>
<proteinExistence type="predicted"/>
<organism evidence="1 2">
    <name type="scientific">Thiothrix caldifontis</name>
    <dbReference type="NCBI Taxonomy" id="525918"/>
    <lineage>
        <taxon>Bacteria</taxon>
        <taxon>Pseudomonadati</taxon>
        <taxon>Pseudomonadota</taxon>
        <taxon>Gammaproteobacteria</taxon>
        <taxon>Thiotrichales</taxon>
        <taxon>Thiotrichaceae</taxon>
        <taxon>Thiothrix</taxon>
    </lineage>
</organism>
<dbReference type="EMBL" id="FNQP01000015">
    <property type="protein sequence ID" value="SEA84139.1"/>
    <property type="molecule type" value="Genomic_DNA"/>
</dbReference>
<sequence length="131" mass="14521">MKQMMLQEKYPVFTMEVGKNEIAHRTVDGIVDYFLAKIAEHPVAQFIAVFDHYAHTKALPQGEIAPDIIAAKNVVFCFGTHLPNPQVLAVRPRAIGIAEKADTFVISFMEAPMPLANNAMEAWAKALVIND</sequence>
<reference evidence="1 2" key="1">
    <citation type="submission" date="2016-10" db="EMBL/GenBank/DDBJ databases">
        <authorList>
            <person name="de Groot N.N."/>
        </authorList>
    </citation>
    <scope>NUCLEOTIDE SEQUENCE [LARGE SCALE GENOMIC DNA]</scope>
    <source>
        <strain evidence="1 2">DSM 21228</strain>
    </source>
</reference>
<dbReference type="STRING" id="525918.SAMN05660964_02599"/>
<dbReference type="OrthoDB" id="597829at2"/>
<evidence type="ECO:0000313" key="1">
    <source>
        <dbReference type="EMBL" id="SEA84139.1"/>
    </source>
</evidence>
<name>A0A1H4EH22_9GAMM</name>